<keyword evidence="6" id="KW-0460">Magnesium</keyword>
<keyword evidence="4" id="KW-0833">Ubl conjugation pathway</keyword>
<dbReference type="EC" id="6.3.1.19" evidence="7"/>
<dbReference type="GO" id="GO:0016879">
    <property type="term" value="F:ligase activity, forming carbon-nitrogen bonds"/>
    <property type="evidence" value="ECO:0007669"/>
    <property type="project" value="InterPro"/>
</dbReference>
<dbReference type="GO" id="GO:0005524">
    <property type="term" value="F:ATP binding"/>
    <property type="evidence" value="ECO:0007669"/>
    <property type="project" value="UniProtKB-KW"/>
</dbReference>
<evidence type="ECO:0000256" key="3">
    <source>
        <dbReference type="ARBA" id="ARBA00022741"/>
    </source>
</evidence>
<dbReference type="HAMAP" id="MF_02111">
    <property type="entry name" value="Pup_ligase"/>
    <property type="match status" value="1"/>
</dbReference>
<keyword evidence="3" id="KW-0547">Nucleotide-binding</keyword>
<name>A0A644ZBH1_9ZZZZ</name>
<keyword evidence="2" id="KW-0479">Metal-binding</keyword>
<dbReference type="InterPro" id="IPR004347">
    <property type="entry name" value="Pup_ligase/deamidase"/>
</dbReference>
<dbReference type="GO" id="GO:0070490">
    <property type="term" value="P:protein pupylation"/>
    <property type="evidence" value="ECO:0007669"/>
    <property type="project" value="TreeGrafter"/>
</dbReference>
<keyword evidence="1 7" id="KW-0436">Ligase</keyword>
<evidence type="ECO:0000256" key="6">
    <source>
        <dbReference type="ARBA" id="ARBA00022842"/>
    </source>
</evidence>
<dbReference type="GO" id="GO:0010498">
    <property type="term" value="P:proteasomal protein catabolic process"/>
    <property type="evidence" value="ECO:0007669"/>
    <property type="project" value="InterPro"/>
</dbReference>
<dbReference type="PANTHER" id="PTHR42307">
    <property type="entry name" value="PUP DEAMIDASE/DEPUPYLASE"/>
    <property type="match status" value="1"/>
</dbReference>
<dbReference type="Pfam" id="PF03136">
    <property type="entry name" value="Pup_ligase"/>
    <property type="match status" value="1"/>
</dbReference>
<dbReference type="InterPro" id="IPR022279">
    <property type="entry name" value="Pup_ligase"/>
</dbReference>
<protein>
    <submittedName>
        <fullName evidence="7">Pup--protein ligase</fullName>
        <ecNumber evidence="7">6.3.1.19</ecNumber>
    </submittedName>
</protein>
<organism evidence="7">
    <name type="scientific">bioreactor metagenome</name>
    <dbReference type="NCBI Taxonomy" id="1076179"/>
    <lineage>
        <taxon>unclassified sequences</taxon>
        <taxon>metagenomes</taxon>
        <taxon>ecological metagenomes</taxon>
    </lineage>
</organism>
<dbReference type="NCBIfam" id="TIGR03686">
    <property type="entry name" value="pupylate_PafA"/>
    <property type="match status" value="1"/>
</dbReference>
<comment type="caution">
    <text evidence="7">The sequence shown here is derived from an EMBL/GenBank/DDBJ whole genome shotgun (WGS) entry which is preliminary data.</text>
</comment>
<reference evidence="7" key="1">
    <citation type="submission" date="2019-08" db="EMBL/GenBank/DDBJ databases">
        <authorList>
            <person name="Kucharzyk K."/>
            <person name="Murdoch R.W."/>
            <person name="Higgins S."/>
            <person name="Loffler F."/>
        </authorList>
    </citation>
    <scope>NUCLEOTIDE SEQUENCE</scope>
</reference>
<evidence type="ECO:0000256" key="5">
    <source>
        <dbReference type="ARBA" id="ARBA00022840"/>
    </source>
</evidence>
<dbReference type="GO" id="GO:0019941">
    <property type="term" value="P:modification-dependent protein catabolic process"/>
    <property type="evidence" value="ECO:0007669"/>
    <property type="project" value="InterPro"/>
</dbReference>
<proteinExistence type="inferred from homology"/>
<evidence type="ECO:0000313" key="7">
    <source>
        <dbReference type="EMBL" id="MPM36073.1"/>
    </source>
</evidence>
<evidence type="ECO:0000256" key="2">
    <source>
        <dbReference type="ARBA" id="ARBA00022723"/>
    </source>
</evidence>
<dbReference type="GO" id="GO:0046872">
    <property type="term" value="F:metal ion binding"/>
    <property type="evidence" value="ECO:0007669"/>
    <property type="project" value="UniProtKB-KW"/>
</dbReference>
<accession>A0A644ZBH1</accession>
<keyword evidence="5" id="KW-0067">ATP-binding</keyword>
<sequence length="479" mass="53458">MTRTEPGEARTRRIYGLETEYGLTSRPRGDRRVGPEEIARQMFRGMVAWGRSSNVFLGNGSRIYLDVGSHPEYATAECDDLHDLIAHDAVGNRLVEDLRRLATDQLAADGTPVDIFLFKNNVDSAGNSYGCHENYLVDRAVDINRYYRVILPFLVSRQLIAGAGHLSRTGLHERPDHASAADRPTVFQLSQRADQMWDTVSSATTRSRPMINTRDEPHGDPELYRRLHVIVGDSSMSQTTTLLKVGATELVLRLVEARVALPDLTLDNPNLAIRQISRDITGRTPVGLADGRTTTALDLQRAYLQAVLDHRDRLGPFPPSLEQALALWERTLVAVEAGDLATLSRDIDWAIKYRLVTRYADRHGLPLDSPRLAQLDMAYHDIAEGRGLFRLLDAHGEVSRVVDEAAVDLALTTPPPTRARLRGAFIDAARGAGVDYLADWMHLRVNRGNRTRALTLRDPFRDTDERVDALIASLAEPVW</sequence>
<evidence type="ECO:0000256" key="1">
    <source>
        <dbReference type="ARBA" id="ARBA00022598"/>
    </source>
</evidence>
<gene>
    <name evidence="7" type="primary">pafA_3</name>
    <name evidence="7" type="ORF">SDC9_82668</name>
</gene>
<evidence type="ECO:0000256" key="4">
    <source>
        <dbReference type="ARBA" id="ARBA00022786"/>
    </source>
</evidence>
<dbReference type="AlphaFoldDB" id="A0A644ZBH1"/>
<dbReference type="EMBL" id="VSSQ01007488">
    <property type="protein sequence ID" value="MPM36073.1"/>
    <property type="molecule type" value="Genomic_DNA"/>
</dbReference>
<dbReference type="PANTHER" id="PTHR42307:SF3">
    <property type="entry name" value="PUP--PROTEIN LIGASE"/>
    <property type="match status" value="1"/>
</dbReference>